<evidence type="ECO:0000256" key="5">
    <source>
        <dbReference type="ARBA" id="ARBA00022989"/>
    </source>
</evidence>
<dbReference type="Proteomes" id="UP000011863">
    <property type="component" value="Chromosome"/>
</dbReference>
<evidence type="ECO:0000256" key="4">
    <source>
        <dbReference type="ARBA" id="ARBA00022692"/>
    </source>
</evidence>
<dbReference type="InterPro" id="IPR000515">
    <property type="entry name" value="MetI-like"/>
</dbReference>
<gene>
    <name evidence="9" type="ORF">YM304_39920</name>
</gene>
<dbReference type="GO" id="GO:0055085">
    <property type="term" value="P:transmembrane transport"/>
    <property type="evidence" value="ECO:0007669"/>
    <property type="project" value="InterPro"/>
</dbReference>
<protein>
    <submittedName>
        <fullName evidence="9">Putative ABC transporter permease protein</fullName>
    </submittedName>
</protein>
<dbReference type="SUPFAM" id="SSF161098">
    <property type="entry name" value="MetI-like"/>
    <property type="match status" value="1"/>
</dbReference>
<dbReference type="Gene3D" id="1.10.3720.10">
    <property type="entry name" value="MetI-like"/>
    <property type="match status" value="1"/>
</dbReference>
<dbReference type="Pfam" id="PF00528">
    <property type="entry name" value="BPD_transp_1"/>
    <property type="match status" value="1"/>
</dbReference>
<dbReference type="PANTHER" id="PTHR30151:SF41">
    <property type="entry name" value="ABC TRANSPORTER PERMEASE PROTEIN"/>
    <property type="match status" value="1"/>
</dbReference>
<keyword evidence="10" id="KW-1185">Reference proteome</keyword>
<organism evidence="9 10">
    <name type="scientific">Ilumatobacter coccineus (strain NBRC 103263 / KCTC 29153 / YM16-304)</name>
    <dbReference type="NCBI Taxonomy" id="1313172"/>
    <lineage>
        <taxon>Bacteria</taxon>
        <taxon>Bacillati</taxon>
        <taxon>Actinomycetota</taxon>
        <taxon>Acidimicrobiia</taxon>
        <taxon>Acidimicrobiales</taxon>
        <taxon>Ilumatobacteraceae</taxon>
        <taxon>Ilumatobacter</taxon>
    </lineage>
</organism>
<dbReference type="AlphaFoldDB" id="A0A6C7EK26"/>
<feature type="transmembrane region" description="Helical" evidence="7">
    <location>
        <begin position="254"/>
        <end position="275"/>
    </location>
</feature>
<evidence type="ECO:0000313" key="10">
    <source>
        <dbReference type="Proteomes" id="UP000011863"/>
    </source>
</evidence>
<comment type="similarity">
    <text evidence="7">Belongs to the binding-protein-dependent transport system permease family.</text>
</comment>
<keyword evidence="5 7" id="KW-1133">Transmembrane helix</keyword>
<evidence type="ECO:0000256" key="6">
    <source>
        <dbReference type="ARBA" id="ARBA00023136"/>
    </source>
</evidence>
<keyword evidence="2 7" id="KW-0813">Transport</keyword>
<dbReference type="PANTHER" id="PTHR30151">
    <property type="entry name" value="ALKANE SULFONATE ABC TRANSPORTER-RELATED, MEMBRANE SUBUNIT"/>
    <property type="match status" value="1"/>
</dbReference>
<sequence>MVDADTGAVDSPLPALETVDVGALLAADGRRTRRERILHIVAPVVGVVGFLGLWEALVAIFDVRRFVLPAPWAIVRHIASDPSFYISNARVTIWEAFLGFSIAAVLAMIAATIMAHSRFIERAALPLAVIIQVTPIIAYAPAVVVWLGFGLKPILVITSMVCFVPFLINAIAGLRSVDPNLLELARSVDARKRVIFWKLRFPSSLPHLFSAARIAVGLALIGAVLGEFFAGTTEGLGYAVKTAQARPIQLLEQLWGSIFVLGFIGAVATSLIAAVERVALRWHQSNRP</sequence>
<feature type="domain" description="ABC transmembrane type-1" evidence="8">
    <location>
        <begin position="89"/>
        <end position="276"/>
    </location>
</feature>
<accession>A0A6C7EK26</accession>
<feature type="transmembrane region" description="Helical" evidence="7">
    <location>
        <begin position="93"/>
        <end position="115"/>
    </location>
</feature>
<proteinExistence type="inferred from homology"/>
<evidence type="ECO:0000259" key="8">
    <source>
        <dbReference type="PROSITE" id="PS50928"/>
    </source>
</evidence>
<evidence type="ECO:0000256" key="3">
    <source>
        <dbReference type="ARBA" id="ARBA00022475"/>
    </source>
</evidence>
<dbReference type="GO" id="GO:0005886">
    <property type="term" value="C:plasma membrane"/>
    <property type="evidence" value="ECO:0007669"/>
    <property type="project" value="UniProtKB-SubCell"/>
</dbReference>
<dbReference type="CDD" id="cd06261">
    <property type="entry name" value="TM_PBP2"/>
    <property type="match status" value="1"/>
</dbReference>
<feature type="transmembrane region" description="Helical" evidence="7">
    <location>
        <begin position="154"/>
        <end position="174"/>
    </location>
</feature>
<comment type="subcellular location">
    <subcellularLocation>
        <location evidence="1 7">Cell membrane</location>
        <topology evidence="1 7">Multi-pass membrane protein</topology>
    </subcellularLocation>
</comment>
<dbReference type="KEGG" id="aym:YM304_39920"/>
<reference evidence="9 10" key="1">
    <citation type="journal article" date="2013" name="Int. J. Syst. Evol. Microbiol.">
        <title>Ilumatobacter nonamiense sp. nov. and Ilumatobacter coccineum sp. nov., isolated from seashore sand.</title>
        <authorList>
            <person name="Matsumoto A."/>
            <person name="Kasai H."/>
            <person name="Matsuo Y."/>
            <person name="Shizuri Y."/>
            <person name="Ichikawa N."/>
            <person name="Fujita N."/>
            <person name="Omura S."/>
            <person name="Takahashi Y."/>
        </authorList>
    </citation>
    <scope>NUCLEOTIDE SEQUENCE [LARGE SCALE GENOMIC DNA]</scope>
    <source>
        <strain evidence="10">NBRC 103263 / KCTC 29153 / YM16-304</strain>
    </source>
</reference>
<evidence type="ECO:0000256" key="7">
    <source>
        <dbReference type="RuleBase" id="RU363032"/>
    </source>
</evidence>
<keyword evidence="6 7" id="KW-0472">Membrane</keyword>
<feature type="transmembrane region" description="Helical" evidence="7">
    <location>
        <begin position="127"/>
        <end position="148"/>
    </location>
</feature>
<evidence type="ECO:0000313" key="9">
    <source>
        <dbReference type="EMBL" id="BAN04306.1"/>
    </source>
</evidence>
<feature type="transmembrane region" description="Helical" evidence="7">
    <location>
        <begin position="40"/>
        <end position="61"/>
    </location>
</feature>
<feature type="transmembrane region" description="Helical" evidence="7">
    <location>
        <begin position="208"/>
        <end position="230"/>
    </location>
</feature>
<keyword evidence="4 7" id="KW-0812">Transmembrane</keyword>
<name>A0A6C7EK26_ILUCY</name>
<dbReference type="PROSITE" id="PS50928">
    <property type="entry name" value="ABC_TM1"/>
    <property type="match status" value="1"/>
</dbReference>
<keyword evidence="3" id="KW-1003">Cell membrane</keyword>
<evidence type="ECO:0000256" key="2">
    <source>
        <dbReference type="ARBA" id="ARBA00022448"/>
    </source>
</evidence>
<evidence type="ECO:0000256" key="1">
    <source>
        <dbReference type="ARBA" id="ARBA00004651"/>
    </source>
</evidence>
<dbReference type="InterPro" id="IPR035906">
    <property type="entry name" value="MetI-like_sf"/>
</dbReference>
<dbReference type="EMBL" id="AP012057">
    <property type="protein sequence ID" value="BAN04306.1"/>
    <property type="molecule type" value="Genomic_DNA"/>
</dbReference>